<evidence type="ECO:0000256" key="11">
    <source>
        <dbReference type="ARBA" id="ARBA00022737"/>
    </source>
</evidence>
<keyword evidence="10 23" id="KW-0732">Signal</keyword>
<dbReference type="PANTHER" id="PTHR27000:SF54">
    <property type="entry name" value="OS07G0597200 PROTEIN"/>
    <property type="match status" value="1"/>
</dbReference>
<evidence type="ECO:0000256" key="21">
    <source>
        <dbReference type="SAM" id="MobiDB-lite"/>
    </source>
</evidence>
<dbReference type="GO" id="GO:0004674">
    <property type="term" value="F:protein serine/threonine kinase activity"/>
    <property type="evidence" value="ECO:0007669"/>
    <property type="project" value="UniProtKB-KW"/>
</dbReference>
<evidence type="ECO:0000256" key="18">
    <source>
        <dbReference type="ARBA" id="ARBA00023180"/>
    </source>
</evidence>
<keyword evidence="17 25" id="KW-0675">Receptor</keyword>
<feature type="chain" id="PRO_5042822037" description="non-specific serine/threonine protein kinase" evidence="23">
    <location>
        <begin position="28"/>
        <end position="1129"/>
    </location>
</feature>
<keyword evidence="6" id="KW-0597">Phosphoprotein</keyword>
<dbReference type="FunFam" id="3.80.10.10:FF:000400">
    <property type="entry name" value="Nuclear pore complex protein NUP107"/>
    <property type="match status" value="1"/>
</dbReference>
<dbReference type="InterPro" id="IPR000719">
    <property type="entry name" value="Prot_kinase_dom"/>
</dbReference>
<feature type="signal peptide" evidence="23">
    <location>
        <begin position="1"/>
        <end position="27"/>
    </location>
</feature>
<dbReference type="SMART" id="SM00369">
    <property type="entry name" value="LRR_TYP"/>
    <property type="match status" value="7"/>
</dbReference>
<evidence type="ECO:0000256" key="10">
    <source>
        <dbReference type="ARBA" id="ARBA00022729"/>
    </source>
</evidence>
<evidence type="ECO:0000256" key="13">
    <source>
        <dbReference type="ARBA" id="ARBA00022777"/>
    </source>
</evidence>
<evidence type="ECO:0000256" key="9">
    <source>
        <dbReference type="ARBA" id="ARBA00022692"/>
    </source>
</evidence>
<keyword evidence="14" id="KW-0067">ATP-binding</keyword>
<dbReference type="PROSITE" id="PS00108">
    <property type="entry name" value="PROTEIN_KINASE_ST"/>
    <property type="match status" value="1"/>
</dbReference>
<dbReference type="PROSITE" id="PS51450">
    <property type="entry name" value="LRR"/>
    <property type="match status" value="1"/>
</dbReference>
<dbReference type="GO" id="GO:0005886">
    <property type="term" value="C:plasma membrane"/>
    <property type="evidence" value="ECO:0007669"/>
    <property type="project" value="UniProtKB-SubCell"/>
</dbReference>
<evidence type="ECO:0000256" key="6">
    <source>
        <dbReference type="ARBA" id="ARBA00022553"/>
    </source>
</evidence>
<evidence type="ECO:0000313" key="25">
    <source>
        <dbReference type="EMBL" id="WOL00581.1"/>
    </source>
</evidence>
<organism evidence="25 26">
    <name type="scientific">Canna indica</name>
    <name type="common">Indian-shot</name>
    <dbReference type="NCBI Taxonomy" id="4628"/>
    <lineage>
        <taxon>Eukaryota</taxon>
        <taxon>Viridiplantae</taxon>
        <taxon>Streptophyta</taxon>
        <taxon>Embryophyta</taxon>
        <taxon>Tracheophyta</taxon>
        <taxon>Spermatophyta</taxon>
        <taxon>Magnoliopsida</taxon>
        <taxon>Liliopsida</taxon>
        <taxon>Zingiberales</taxon>
        <taxon>Cannaceae</taxon>
        <taxon>Canna</taxon>
    </lineage>
</organism>
<evidence type="ECO:0000256" key="1">
    <source>
        <dbReference type="ARBA" id="ARBA00004162"/>
    </source>
</evidence>
<feature type="compositionally biased region" description="Acidic residues" evidence="21">
    <location>
        <begin position="757"/>
        <end position="767"/>
    </location>
</feature>
<dbReference type="Pfam" id="PF08263">
    <property type="entry name" value="LRRNT_2"/>
    <property type="match status" value="1"/>
</dbReference>
<dbReference type="InterPro" id="IPR013210">
    <property type="entry name" value="LRR_N_plant-typ"/>
</dbReference>
<dbReference type="InterPro" id="IPR011009">
    <property type="entry name" value="Kinase-like_dom_sf"/>
</dbReference>
<keyword evidence="12" id="KW-0547">Nucleotide-binding</keyword>
<keyword evidence="8" id="KW-0808">Transferase</keyword>
<evidence type="ECO:0000256" key="16">
    <source>
        <dbReference type="ARBA" id="ARBA00023136"/>
    </source>
</evidence>
<dbReference type="SMART" id="SM00220">
    <property type="entry name" value="S_TKc"/>
    <property type="match status" value="1"/>
</dbReference>
<evidence type="ECO:0000256" key="19">
    <source>
        <dbReference type="ARBA" id="ARBA00047899"/>
    </source>
</evidence>
<evidence type="ECO:0000256" key="14">
    <source>
        <dbReference type="ARBA" id="ARBA00022840"/>
    </source>
</evidence>
<dbReference type="Gene3D" id="1.10.510.10">
    <property type="entry name" value="Transferase(Phosphotransferase) domain 1"/>
    <property type="match status" value="1"/>
</dbReference>
<proteinExistence type="inferred from homology"/>
<comment type="catalytic activity">
    <reaction evidence="20">
        <text>L-seryl-[protein] + ATP = O-phospho-L-seryl-[protein] + ADP + H(+)</text>
        <dbReference type="Rhea" id="RHEA:17989"/>
        <dbReference type="Rhea" id="RHEA-COMP:9863"/>
        <dbReference type="Rhea" id="RHEA-COMP:11604"/>
        <dbReference type="ChEBI" id="CHEBI:15378"/>
        <dbReference type="ChEBI" id="CHEBI:29999"/>
        <dbReference type="ChEBI" id="CHEBI:30616"/>
        <dbReference type="ChEBI" id="CHEBI:83421"/>
        <dbReference type="ChEBI" id="CHEBI:456216"/>
        <dbReference type="EC" id="2.7.11.1"/>
    </reaction>
</comment>
<feature type="transmembrane region" description="Helical" evidence="22">
    <location>
        <begin position="722"/>
        <end position="743"/>
    </location>
</feature>
<evidence type="ECO:0000256" key="20">
    <source>
        <dbReference type="ARBA" id="ARBA00048679"/>
    </source>
</evidence>
<dbReference type="PANTHER" id="PTHR27000">
    <property type="entry name" value="LEUCINE-RICH REPEAT RECEPTOR-LIKE PROTEIN KINASE FAMILY PROTEIN-RELATED"/>
    <property type="match status" value="1"/>
</dbReference>
<evidence type="ECO:0000256" key="3">
    <source>
        <dbReference type="ARBA" id="ARBA00008684"/>
    </source>
</evidence>
<gene>
    <name evidence="25" type="ORF">Cni_G09294</name>
</gene>
<keyword evidence="11" id="KW-0677">Repeat</keyword>
<dbReference type="FunFam" id="1.10.510.10:FF:000388">
    <property type="entry name" value="Leucine-rich repeat receptor-like tyrosine-protein kinase PXC3"/>
    <property type="match status" value="1"/>
</dbReference>
<dbReference type="Pfam" id="PF13855">
    <property type="entry name" value="LRR_8"/>
    <property type="match status" value="1"/>
</dbReference>
<keyword evidence="13 25" id="KW-0418">Kinase</keyword>
<accession>A0AAQ3K7S5</accession>
<evidence type="ECO:0000256" key="17">
    <source>
        <dbReference type="ARBA" id="ARBA00023170"/>
    </source>
</evidence>
<evidence type="ECO:0000256" key="5">
    <source>
        <dbReference type="ARBA" id="ARBA00022527"/>
    </source>
</evidence>
<evidence type="ECO:0000259" key="24">
    <source>
        <dbReference type="PROSITE" id="PS50011"/>
    </source>
</evidence>
<evidence type="ECO:0000256" key="2">
    <source>
        <dbReference type="ARBA" id="ARBA00004479"/>
    </source>
</evidence>
<dbReference type="EMBL" id="CP136892">
    <property type="protein sequence ID" value="WOL00581.1"/>
    <property type="molecule type" value="Genomic_DNA"/>
</dbReference>
<evidence type="ECO:0000256" key="7">
    <source>
        <dbReference type="ARBA" id="ARBA00022614"/>
    </source>
</evidence>
<keyword evidence="5" id="KW-0723">Serine/threonine-protein kinase</keyword>
<dbReference type="FunFam" id="3.30.200.20:FF:000309">
    <property type="entry name" value="Leucine-rich repeat receptor protein kinase MSP1"/>
    <property type="match status" value="1"/>
</dbReference>
<dbReference type="SUPFAM" id="SSF56112">
    <property type="entry name" value="Protein kinase-like (PK-like)"/>
    <property type="match status" value="1"/>
</dbReference>
<evidence type="ECO:0000256" key="4">
    <source>
        <dbReference type="ARBA" id="ARBA00012513"/>
    </source>
</evidence>
<evidence type="ECO:0000256" key="8">
    <source>
        <dbReference type="ARBA" id="ARBA00022679"/>
    </source>
</evidence>
<keyword evidence="26" id="KW-1185">Reference proteome</keyword>
<dbReference type="InterPro" id="IPR003591">
    <property type="entry name" value="Leu-rich_rpt_typical-subtyp"/>
</dbReference>
<dbReference type="Proteomes" id="UP001327560">
    <property type="component" value="Chromosome 3"/>
</dbReference>
<evidence type="ECO:0000256" key="15">
    <source>
        <dbReference type="ARBA" id="ARBA00022989"/>
    </source>
</evidence>
<evidence type="ECO:0000256" key="12">
    <source>
        <dbReference type="ARBA" id="ARBA00022741"/>
    </source>
</evidence>
<keyword evidence="18" id="KW-0325">Glycoprotein</keyword>
<feature type="domain" description="Protein kinase" evidence="24">
    <location>
        <begin position="825"/>
        <end position="1097"/>
    </location>
</feature>
<keyword evidence="7" id="KW-0433">Leucine-rich repeat</keyword>
<name>A0AAQ3K7S5_9LILI</name>
<dbReference type="Pfam" id="PF00069">
    <property type="entry name" value="Pkinase"/>
    <property type="match status" value="1"/>
</dbReference>
<evidence type="ECO:0000313" key="26">
    <source>
        <dbReference type="Proteomes" id="UP001327560"/>
    </source>
</evidence>
<evidence type="ECO:0000256" key="23">
    <source>
        <dbReference type="SAM" id="SignalP"/>
    </source>
</evidence>
<feature type="region of interest" description="Disordered" evidence="21">
    <location>
        <begin position="753"/>
        <end position="789"/>
    </location>
</feature>
<reference evidence="25 26" key="1">
    <citation type="submission" date="2023-10" db="EMBL/GenBank/DDBJ databases">
        <title>Chromosome-scale genome assembly provides insights into flower coloration mechanisms of Canna indica.</title>
        <authorList>
            <person name="Li C."/>
        </authorList>
    </citation>
    <scope>NUCLEOTIDE SEQUENCE [LARGE SCALE GENOMIC DNA]</scope>
    <source>
        <tissue evidence="25">Flower</tissue>
    </source>
</reference>
<keyword evidence="9 22" id="KW-0812">Transmembrane</keyword>
<comment type="catalytic activity">
    <reaction evidence="19">
        <text>L-threonyl-[protein] + ATP = O-phospho-L-threonyl-[protein] + ADP + H(+)</text>
        <dbReference type="Rhea" id="RHEA:46608"/>
        <dbReference type="Rhea" id="RHEA-COMP:11060"/>
        <dbReference type="Rhea" id="RHEA-COMP:11605"/>
        <dbReference type="ChEBI" id="CHEBI:15378"/>
        <dbReference type="ChEBI" id="CHEBI:30013"/>
        <dbReference type="ChEBI" id="CHEBI:30616"/>
        <dbReference type="ChEBI" id="CHEBI:61977"/>
        <dbReference type="ChEBI" id="CHEBI:456216"/>
        <dbReference type="EC" id="2.7.11.1"/>
    </reaction>
</comment>
<dbReference type="AlphaFoldDB" id="A0AAQ3K7S5"/>
<comment type="subcellular location">
    <subcellularLocation>
        <location evidence="1">Cell membrane</location>
        <topology evidence="1">Single-pass membrane protein</topology>
    </subcellularLocation>
    <subcellularLocation>
        <location evidence="2">Membrane</location>
        <topology evidence="2">Single-pass type I membrane protein</topology>
    </subcellularLocation>
</comment>
<keyword evidence="15 22" id="KW-1133">Transmembrane helix</keyword>
<dbReference type="Gene3D" id="3.30.200.20">
    <property type="entry name" value="Phosphorylase Kinase, domain 1"/>
    <property type="match status" value="1"/>
</dbReference>
<dbReference type="InterPro" id="IPR032675">
    <property type="entry name" value="LRR_dom_sf"/>
</dbReference>
<dbReference type="EC" id="2.7.11.1" evidence="4"/>
<dbReference type="FunFam" id="3.80.10.10:FF:000041">
    <property type="entry name" value="LRR receptor-like serine/threonine-protein kinase ERECTA"/>
    <property type="match status" value="1"/>
</dbReference>
<dbReference type="PRINTS" id="PR00019">
    <property type="entry name" value="LEURICHRPT"/>
</dbReference>
<protein>
    <recommendedName>
        <fullName evidence="4">non-specific serine/threonine protein kinase</fullName>
        <ecNumber evidence="4">2.7.11.1</ecNumber>
    </recommendedName>
</protein>
<keyword evidence="16 22" id="KW-0472">Membrane</keyword>
<dbReference type="SUPFAM" id="SSF52047">
    <property type="entry name" value="RNI-like"/>
    <property type="match status" value="1"/>
</dbReference>
<dbReference type="PROSITE" id="PS50011">
    <property type="entry name" value="PROTEIN_KINASE_DOM"/>
    <property type="match status" value="1"/>
</dbReference>
<dbReference type="InterPro" id="IPR001611">
    <property type="entry name" value="Leu-rich_rpt"/>
</dbReference>
<feature type="compositionally biased region" description="Low complexity" evidence="21">
    <location>
        <begin position="1101"/>
        <end position="1120"/>
    </location>
</feature>
<dbReference type="GO" id="GO:0005524">
    <property type="term" value="F:ATP binding"/>
    <property type="evidence" value="ECO:0007669"/>
    <property type="project" value="UniProtKB-KW"/>
</dbReference>
<dbReference type="FunFam" id="3.80.10.10:FF:000691">
    <property type="entry name" value="Putative LRR receptor-like serine/threonine-protein kinase"/>
    <property type="match status" value="1"/>
</dbReference>
<dbReference type="Gene3D" id="3.80.10.10">
    <property type="entry name" value="Ribonuclease Inhibitor"/>
    <property type="match status" value="5"/>
</dbReference>
<sequence length="1129" mass="123555">MSVKEVSFSCSCCVLLLLSFVFIEGHGQPISGETETDKEVLLALKGYLEENNRVRRGEYARWNESDSTPCNWSCVTCNDDQRVTGINLADSNIGGELFSKFSLLTELTHLDLSSNTIRGPIPADINKCSKLKYLNLSSNIIDGELNLTGLTNLVTLDLTVNRLNGSIRSSFPAICAKLVTLNISTNSFSGDIIGCFEECTELKYLDLSSNHLTGQIWRGFTSLRVLVVSENYLVGDFSSNTFASDCELEILDLSRNHFSRVFPDSIANCSKMTNLNLWGNKFTGAVPSGIGSLSELKVLYLGNNSFDRNIPNELLNCSKLILLDFSKNNFTGEVQKIFGQFRTLNYLIIHGNNYTGGIESSGILELPKLIRLDLSQNKFSGDIPVGITKMQTLKILIMADNEFSGGIPPEFGGMPKLQCLDLSHNKLNGSIPPTIGNLTSLLWLMLADNELTGEIPIETGNCSSLLWLNLANNRLTGSIPPEIAAIGSDPWPTFEANRREMRELAPGSGDCLAMKRWIPVSYPPFNFTYALLTRKTCPIVWDLILKGYGFIPVCNGSSRNRSFGITGYLQLSGNQLSGGIPPEIGRMRNISLMHLDVNKLSGRLPFEITKLPLTVLNVSCNKLSGEIPAEIGGLQCLASLDLSVNNFSGELPGSLNNLCELNKFNVSYNPLLSGVVPKTGQISTFDKYTYLGTLIKMNSSTATREPPPTRNDRTAGRNWRAIAFWVFVALTSVFVASGAYSLVIVRLRRTGSAAVDPDPDSDSDQDPEGLLLDGVKSRSDAAESSTPSACLSSSVEKGVRVFRLDDGTTGSAFTYDDILAATENFDERKVVGQGGCGVVYEGVLHDGRRVAVKKMRRWKERGKWEDEDAGEREFRVEMEVMTGARDRGHPNLVPLYGWCLARETVVLVYQYMERGSLEDVIDDWERFGWEQRLAAATGVARALAFLHHECMPAVVHRDVKASNVMLDAQGQARVTDFGLARAVGPGRSHVSTTVAGTVGYVAPEYGQTWRATTRGDVYSYGVLAMELATGRRAVDGGEECLVERMRREAAEEGGLRAVGKEGMMDMIGLIRVGLSCTAEAPAARPDMRKVVAMLVKIAGGESESGRSSSSGSLDTSHNSSPRSYWEGYF</sequence>
<evidence type="ECO:0000256" key="22">
    <source>
        <dbReference type="SAM" id="Phobius"/>
    </source>
</evidence>
<dbReference type="SUPFAM" id="SSF52058">
    <property type="entry name" value="L domain-like"/>
    <property type="match status" value="2"/>
</dbReference>
<feature type="region of interest" description="Disordered" evidence="21">
    <location>
        <begin position="1101"/>
        <end position="1129"/>
    </location>
</feature>
<comment type="similarity">
    <text evidence="3">Belongs to the protein kinase superfamily. Ser/Thr protein kinase family.</text>
</comment>
<dbReference type="InterPro" id="IPR008271">
    <property type="entry name" value="Ser/Thr_kinase_AS"/>
</dbReference>
<dbReference type="Pfam" id="PF00560">
    <property type="entry name" value="LRR_1"/>
    <property type="match status" value="9"/>
</dbReference>